<dbReference type="Pfam" id="PF01190">
    <property type="entry name" value="Pollen_Ole_e_1"/>
    <property type="match status" value="1"/>
</dbReference>
<protein>
    <recommendedName>
        <fullName evidence="4">Pollen Ole e 1 allergen and extensin family protein</fullName>
    </recommendedName>
</protein>
<gene>
    <name evidence="2" type="ORF">CCAM_LOCUS39586</name>
</gene>
<name>A0A484N9T6_9ASTE</name>
<organism evidence="2 3">
    <name type="scientific">Cuscuta campestris</name>
    <dbReference type="NCBI Taxonomy" id="132261"/>
    <lineage>
        <taxon>Eukaryota</taxon>
        <taxon>Viridiplantae</taxon>
        <taxon>Streptophyta</taxon>
        <taxon>Embryophyta</taxon>
        <taxon>Tracheophyta</taxon>
        <taxon>Spermatophyta</taxon>
        <taxon>Magnoliopsida</taxon>
        <taxon>eudicotyledons</taxon>
        <taxon>Gunneridae</taxon>
        <taxon>Pentapetalae</taxon>
        <taxon>asterids</taxon>
        <taxon>lamiids</taxon>
        <taxon>Solanales</taxon>
        <taxon>Convolvulaceae</taxon>
        <taxon>Cuscuteae</taxon>
        <taxon>Cuscuta</taxon>
        <taxon>Cuscuta subgen. Grammica</taxon>
        <taxon>Cuscuta sect. Cleistogrammica</taxon>
    </lineage>
</organism>
<feature type="signal peptide" evidence="1">
    <location>
        <begin position="1"/>
        <end position="21"/>
    </location>
</feature>
<feature type="chain" id="PRO_5019758533" description="Pollen Ole e 1 allergen and extensin family protein" evidence="1">
    <location>
        <begin position="22"/>
        <end position="191"/>
    </location>
</feature>
<evidence type="ECO:0000313" key="3">
    <source>
        <dbReference type="Proteomes" id="UP000595140"/>
    </source>
</evidence>
<evidence type="ECO:0008006" key="4">
    <source>
        <dbReference type="Google" id="ProtNLM"/>
    </source>
</evidence>
<evidence type="ECO:0000256" key="1">
    <source>
        <dbReference type="SAM" id="SignalP"/>
    </source>
</evidence>
<dbReference type="PANTHER" id="PTHR47273">
    <property type="entry name" value="EXPRESSED PROTEIN"/>
    <property type="match status" value="1"/>
</dbReference>
<sequence>MAFLAFATMIVLAILEIPAAANPLLFEHSSGREELAAIGGYGEEKLSTVIIYGTVLCHPCGGGRHPHLLRLKPHPVSGAWVVVSCKTDEKEKKLLGRRRWGGIEEEKKTDENGEFLIDLPSHLHAIPDMEKACTVSVVRLPNDSACNNHPTTFTNTRPAAAAAIKLTSNKEGTRSYTTHNITLSCHALVFT</sequence>
<reference evidence="2 3" key="1">
    <citation type="submission" date="2018-04" db="EMBL/GenBank/DDBJ databases">
        <authorList>
            <person name="Vogel A."/>
        </authorList>
    </citation>
    <scope>NUCLEOTIDE SEQUENCE [LARGE SCALE GENOMIC DNA]</scope>
</reference>
<evidence type="ECO:0000313" key="2">
    <source>
        <dbReference type="EMBL" id="VFQ97810.1"/>
    </source>
</evidence>
<accession>A0A484N9T6</accession>
<dbReference type="Proteomes" id="UP000595140">
    <property type="component" value="Unassembled WGS sequence"/>
</dbReference>
<proteinExistence type="predicted"/>
<keyword evidence="1" id="KW-0732">Signal</keyword>
<dbReference type="OrthoDB" id="744797at2759"/>
<dbReference type="PANTHER" id="PTHR47273:SF6">
    <property type="entry name" value="POLLEN OLE E 1 ALLERGEN AND EXTENSIN FAMILY PROTEIN"/>
    <property type="match status" value="1"/>
</dbReference>
<keyword evidence="3" id="KW-1185">Reference proteome</keyword>
<dbReference type="EMBL" id="OOIL02006555">
    <property type="protein sequence ID" value="VFQ97810.1"/>
    <property type="molecule type" value="Genomic_DNA"/>
</dbReference>
<dbReference type="AlphaFoldDB" id="A0A484N9T6"/>